<evidence type="ECO:0008006" key="4">
    <source>
        <dbReference type="Google" id="ProtNLM"/>
    </source>
</evidence>
<dbReference type="EMBL" id="BGZK01002609">
    <property type="protein sequence ID" value="GBP95290.1"/>
    <property type="molecule type" value="Genomic_DNA"/>
</dbReference>
<feature type="region of interest" description="Disordered" evidence="1">
    <location>
        <begin position="132"/>
        <end position="172"/>
    </location>
</feature>
<dbReference type="AlphaFoldDB" id="A0A4C2A532"/>
<dbReference type="OrthoDB" id="8053018at2759"/>
<proteinExistence type="predicted"/>
<sequence length="190" mass="22241">MSSRTSHTQLLLLIEYMERHGDISKPYEGVQGRLQSHRKWAELANLLNSQGSGCTKTVEWRKVDLKSKTKKKAATFENSVELVGITIKGKAQHHRRKNNGSSWCCSYAKSRKKAVFLMLSFVFQHSHIVTTKHYQPQEQKNRKTDPWIPANRQRESRRRPDGRRRRRSPHLQIATDSFVEIERARMKMSK</sequence>
<evidence type="ECO:0000256" key="1">
    <source>
        <dbReference type="SAM" id="MobiDB-lite"/>
    </source>
</evidence>
<keyword evidence="3" id="KW-1185">Reference proteome</keyword>
<dbReference type="Proteomes" id="UP000299102">
    <property type="component" value="Unassembled WGS sequence"/>
</dbReference>
<evidence type="ECO:0000313" key="2">
    <source>
        <dbReference type="EMBL" id="GBP95290.1"/>
    </source>
</evidence>
<reference evidence="2 3" key="1">
    <citation type="journal article" date="2019" name="Commun. Biol.">
        <title>The bagworm genome reveals a unique fibroin gene that provides high tensile strength.</title>
        <authorList>
            <person name="Kono N."/>
            <person name="Nakamura H."/>
            <person name="Ohtoshi R."/>
            <person name="Tomita M."/>
            <person name="Numata K."/>
            <person name="Arakawa K."/>
        </authorList>
    </citation>
    <scope>NUCLEOTIDE SEQUENCE [LARGE SCALE GENOMIC DNA]</scope>
</reference>
<comment type="caution">
    <text evidence="2">The sequence shown here is derived from an EMBL/GenBank/DDBJ whole genome shotgun (WGS) entry which is preliminary data.</text>
</comment>
<feature type="compositionally biased region" description="Basic residues" evidence="1">
    <location>
        <begin position="155"/>
        <end position="169"/>
    </location>
</feature>
<gene>
    <name evidence="2" type="ORF">EVAR_97235_1</name>
</gene>
<protein>
    <recommendedName>
        <fullName evidence="4">Regulatory protein zeste</fullName>
    </recommendedName>
</protein>
<organism evidence="2 3">
    <name type="scientific">Eumeta variegata</name>
    <name type="common">Bagworm moth</name>
    <name type="synonym">Eumeta japonica</name>
    <dbReference type="NCBI Taxonomy" id="151549"/>
    <lineage>
        <taxon>Eukaryota</taxon>
        <taxon>Metazoa</taxon>
        <taxon>Ecdysozoa</taxon>
        <taxon>Arthropoda</taxon>
        <taxon>Hexapoda</taxon>
        <taxon>Insecta</taxon>
        <taxon>Pterygota</taxon>
        <taxon>Neoptera</taxon>
        <taxon>Endopterygota</taxon>
        <taxon>Lepidoptera</taxon>
        <taxon>Glossata</taxon>
        <taxon>Ditrysia</taxon>
        <taxon>Tineoidea</taxon>
        <taxon>Psychidae</taxon>
        <taxon>Oiketicinae</taxon>
        <taxon>Eumeta</taxon>
    </lineage>
</organism>
<name>A0A4C2A532_EUMVA</name>
<evidence type="ECO:0000313" key="3">
    <source>
        <dbReference type="Proteomes" id="UP000299102"/>
    </source>
</evidence>
<accession>A0A4C2A532</accession>